<dbReference type="GO" id="GO:0015420">
    <property type="term" value="F:ABC-type vitamin B12 transporter activity"/>
    <property type="evidence" value="ECO:0007669"/>
    <property type="project" value="UniProtKB-UniRule"/>
</dbReference>
<keyword evidence="8 9" id="KW-0472">Membrane</keyword>
<evidence type="ECO:0000256" key="5">
    <source>
        <dbReference type="ARBA" id="ARBA00022573"/>
    </source>
</evidence>
<evidence type="ECO:0000256" key="2">
    <source>
        <dbReference type="ARBA" id="ARBA00004953"/>
    </source>
</evidence>
<evidence type="ECO:0000256" key="1">
    <source>
        <dbReference type="ARBA" id="ARBA00004651"/>
    </source>
</evidence>
<keyword evidence="6 9" id="KW-0812">Transmembrane</keyword>
<dbReference type="GO" id="GO:0009236">
    <property type="term" value="P:cobalamin biosynthetic process"/>
    <property type="evidence" value="ECO:0007669"/>
    <property type="project" value="UniProtKB-UniRule"/>
</dbReference>
<evidence type="ECO:0000256" key="4">
    <source>
        <dbReference type="ARBA" id="ARBA00022475"/>
    </source>
</evidence>
<dbReference type="GO" id="GO:0048472">
    <property type="term" value="F:threonine-phosphate decarboxylase activity"/>
    <property type="evidence" value="ECO:0007669"/>
    <property type="project" value="InterPro"/>
</dbReference>
<comment type="function">
    <text evidence="9">Converts cobyric acid to cobinamide by the addition of aminopropanol on the F carboxylic group.</text>
</comment>
<evidence type="ECO:0000256" key="6">
    <source>
        <dbReference type="ARBA" id="ARBA00022692"/>
    </source>
</evidence>
<evidence type="ECO:0000256" key="9">
    <source>
        <dbReference type="HAMAP-Rule" id="MF_00024"/>
    </source>
</evidence>
<accession>A0A2G6KJV5</accession>
<evidence type="ECO:0000313" key="10">
    <source>
        <dbReference type="EMBL" id="PIE35109.1"/>
    </source>
</evidence>
<protein>
    <recommendedName>
        <fullName evidence="9">Cobalamin biosynthesis protein CobD</fullName>
    </recommendedName>
</protein>
<organism evidence="10 11">
    <name type="scientific">candidate division KSB3 bacterium</name>
    <dbReference type="NCBI Taxonomy" id="2044937"/>
    <lineage>
        <taxon>Bacteria</taxon>
        <taxon>candidate division KSB3</taxon>
    </lineage>
</organism>
<name>A0A2G6KJV5_9BACT</name>
<gene>
    <name evidence="9 10" type="primary">cobD</name>
    <name evidence="10" type="ORF">CSA56_05490</name>
</gene>
<dbReference type="NCBIfam" id="TIGR00380">
    <property type="entry name" value="cobal_cbiB"/>
    <property type="match status" value="1"/>
</dbReference>
<dbReference type="PANTHER" id="PTHR34308">
    <property type="entry name" value="COBALAMIN BIOSYNTHESIS PROTEIN CBIB"/>
    <property type="match status" value="1"/>
</dbReference>
<keyword evidence="5 9" id="KW-0169">Cobalamin biosynthesis</keyword>
<comment type="caution">
    <text evidence="10">The sequence shown here is derived from an EMBL/GenBank/DDBJ whole genome shotgun (WGS) entry which is preliminary data.</text>
</comment>
<comment type="subcellular location">
    <subcellularLocation>
        <location evidence="1 9">Cell membrane</location>
        <topology evidence="1 9">Multi-pass membrane protein</topology>
    </subcellularLocation>
</comment>
<comment type="similarity">
    <text evidence="3 9">Belongs to the CobD/CbiB family.</text>
</comment>
<dbReference type="PANTHER" id="PTHR34308:SF1">
    <property type="entry name" value="COBALAMIN BIOSYNTHESIS PROTEIN CBIB"/>
    <property type="match status" value="1"/>
</dbReference>
<dbReference type="InterPro" id="IPR004485">
    <property type="entry name" value="Cobalamin_biosynth_CobD/CbiB"/>
</dbReference>
<evidence type="ECO:0000313" key="11">
    <source>
        <dbReference type="Proteomes" id="UP000230821"/>
    </source>
</evidence>
<dbReference type="EMBL" id="PDSK01000063">
    <property type="protein sequence ID" value="PIE35109.1"/>
    <property type="molecule type" value="Genomic_DNA"/>
</dbReference>
<dbReference type="HAMAP" id="MF_00024">
    <property type="entry name" value="CobD_CbiB"/>
    <property type="match status" value="1"/>
</dbReference>
<feature type="transmembrane region" description="Helical" evidence="9">
    <location>
        <begin position="50"/>
        <end position="70"/>
    </location>
</feature>
<proteinExistence type="inferred from homology"/>
<dbReference type="Pfam" id="PF03186">
    <property type="entry name" value="CobD_Cbib"/>
    <property type="match status" value="1"/>
</dbReference>
<dbReference type="Proteomes" id="UP000230821">
    <property type="component" value="Unassembled WGS sequence"/>
</dbReference>
<dbReference type="AlphaFoldDB" id="A0A2G6KJV5"/>
<keyword evidence="4 9" id="KW-1003">Cell membrane</keyword>
<evidence type="ECO:0000256" key="7">
    <source>
        <dbReference type="ARBA" id="ARBA00022989"/>
    </source>
</evidence>
<comment type="pathway">
    <text evidence="2 9">Cofactor biosynthesis; adenosylcobalamin biosynthesis.</text>
</comment>
<evidence type="ECO:0000256" key="8">
    <source>
        <dbReference type="ARBA" id="ARBA00023136"/>
    </source>
</evidence>
<dbReference type="UniPathway" id="UPA00148"/>
<keyword evidence="7 9" id="KW-1133">Transmembrane helix</keyword>
<dbReference type="GO" id="GO:0005886">
    <property type="term" value="C:plasma membrane"/>
    <property type="evidence" value="ECO:0007669"/>
    <property type="project" value="UniProtKB-SubCell"/>
</dbReference>
<sequence length="309" mass="34625">MIDVFCAVLLDFLTGDPPNFPHPIRWMGALIAAEENLVRSYARTDRGGRAGGLLIVLFNLCVAFGVPWLLLRTFRRVSPPTYHVLNVYLLYTCLAARCLRDEAVAVLKALEQGIKGARHRLSYIVGRETSHLNETEILRATVETVAENTADGVIAPLLYAMIGGAPLALAYKMVNTMDSMLGYKNEKYRVLGFFPAKADDFWNYVPARLSGILMNLSCVFRFNVKDGFRIMLRDRKNHKSPNCAYPEGAAAGLLGIQLGGDNVYFGEVVRKPTIGDATRPLECQDIRRTIEIMFRAECLLLLIFLAFRW</sequence>
<reference evidence="10 11" key="1">
    <citation type="submission" date="2017-10" db="EMBL/GenBank/DDBJ databases">
        <title>Novel microbial diversity and functional potential in the marine mammal oral microbiome.</title>
        <authorList>
            <person name="Dudek N.K."/>
            <person name="Sun C.L."/>
            <person name="Burstein D."/>
            <person name="Kantor R.S."/>
            <person name="Aliaga Goltsman D.S."/>
            <person name="Bik E.M."/>
            <person name="Thomas B.C."/>
            <person name="Banfield J.F."/>
            <person name="Relman D.A."/>
        </authorList>
    </citation>
    <scope>NUCLEOTIDE SEQUENCE [LARGE SCALE GENOMIC DNA]</scope>
    <source>
        <strain evidence="10">DOLJORAL78_47_16</strain>
    </source>
</reference>
<evidence type="ECO:0000256" key="3">
    <source>
        <dbReference type="ARBA" id="ARBA00006263"/>
    </source>
</evidence>
<comment type="caution">
    <text evidence="9">Lacks conserved residue(s) required for the propagation of feature annotation.</text>
</comment>